<dbReference type="OrthoDB" id="9793400at2"/>
<dbReference type="CDD" id="cd03136">
    <property type="entry name" value="GATase1_AraC_ArgR_like"/>
    <property type="match status" value="1"/>
</dbReference>
<keyword evidence="6" id="KW-0614">Plasmid</keyword>
<dbReference type="RefSeq" id="WP_015887746.1">
    <property type="nucleotide sequence ID" value="NC_012586.1"/>
</dbReference>
<organism evidence="6">
    <name type="scientific">Sinorhizobium fredii (strain NBRC 101917 / NGR234)</name>
    <dbReference type="NCBI Taxonomy" id="394"/>
    <lineage>
        <taxon>Bacteria</taxon>
        <taxon>Pseudomonadati</taxon>
        <taxon>Pseudomonadota</taxon>
        <taxon>Alphaproteobacteria</taxon>
        <taxon>Hyphomicrobiales</taxon>
        <taxon>Rhizobiaceae</taxon>
        <taxon>Sinorhizobium/Ensifer group</taxon>
        <taxon>Sinorhizobium</taxon>
    </lineage>
</organism>
<dbReference type="InterPro" id="IPR052158">
    <property type="entry name" value="INH-QAR"/>
</dbReference>
<reference evidence="6 8" key="1">
    <citation type="journal article" date="2004" name="J. Bacteriol.">
        <title>An evolutionary hot spot: the pNGR234b replicon of Rhizobium sp. strain NGR234.</title>
        <authorList>
            <person name="Streit W.R."/>
            <person name="Schmitz R.A."/>
            <person name="Perret X."/>
            <person name="Staehelin C."/>
            <person name="Deakin W.J."/>
            <person name="Raasch C."/>
            <person name="Liesegang H."/>
            <person name="Broughton W.J."/>
        </authorList>
    </citation>
    <scope>NUCLEOTIDE SEQUENCE</scope>
    <source>
        <strain evidence="8">NBRC 101917 / NGR234</strain>
        <strain evidence="6">NGR234</strain>
        <plasmid evidence="6">megaplasmid 2</plasmid>
    </source>
</reference>
<dbReference type="Gene3D" id="1.10.10.60">
    <property type="entry name" value="Homeodomain-like"/>
    <property type="match status" value="1"/>
</dbReference>
<keyword evidence="3" id="KW-0804">Transcription</keyword>
<name>Q6W212_SINFN</name>
<dbReference type="AlphaFoldDB" id="Q6W212"/>
<dbReference type="InterPro" id="IPR029062">
    <property type="entry name" value="Class_I_gatase-like"/>
</dbReference>
<dbReference type="EMBL" id="CP000874">
    <property type="protein sequence ID" value="ACP23115.1"/>
    <property type="molecule type" value="Genomic_DNA"/>
</dbReference>
<dbReference type="InterPro" id="IPR018062">
    <property type="entry name" value="HTH_AraC-typ_CS"/>
</dbReference>
<keyword evidence="1" id="KW-0805">Transcription regulation</keyword>
<evidence type="ECO:0000256" key="2">
    <source>
        <dbReference type="ARBA" id="ARBA00023125"/>
    </source>
</evidence>
<evidence type="ECO:0000256" key="1">
    <source>
        <dbReference type="ARBA" id="ARBA00023015"/>
    </source>
</evidence>
<proteinExistence type="predicted"/>
<evidence type="ECO:0000313" key="8">
    <source>
        <dbReference type="Proteomes" id="UP000001054"/>
    </source>
</evidence>
<dbReference type="PANTHER" id="PTHR43130">
    <property type="entry name" value="ARAC-FAMILY TRANSCRIPTIONAL REGULATOR"/>
    <property type="match status" value="1"/>
</dbReference>
<feature type="compositionally biased region" description="Basic residues" evidence="4">
    <location>
        <begin position="330"/>
        <end position="340"/>
    </location>
</feature>
<evidence type="ECO:0000313" key="6">
    <source>
        <dbReference type="EMBL" id="AAQ87206.1"/>
    </source>
</evidence>
<reference evidence="7 8" key="2">
    <citation type="journal article" date="2009" name="Appl. Environ. Microbiol.">
        <title>Rhizobium sp. strain NGR234 possesses a remarkable number of secretion systems.</title>
        <authorList>
            <person name="Schmeisser C."/>
            <person name="Liesegang H."/>
            <person name="Krysciak D."/>
            <person name="Bakkou N."/>
            <person name="Le Quere A."/>
            <person name="Wollherr A."/>
            <person name="Heinemeyer I."/>
            <person name="Morgenstern B."/>
            <person name="Pommerening-Roeser A."/>
            <person name="Flores M."/>
            <person name="Palacios R."/>
            <person name="Brenner S."/>
            <person name="Gottschalk G."/>
            <person name="Schmitz R.A."/>
            <person name="Broughton W.J."/>
            <person name="Perret X."/>
            <person name="Strittmatter A.W."/>
            <person name="Streit W.R."/>
        </authorList>
    </citation>
    <scope>NUCLEOTIDE SEQUENCE [LARGE SCALE GENOMIC DNA]</scope>
    <source>
        <strain evidence="8">NBRC 101917 / NGR234</strain>
        <strain evidence="7">NGR234</strain>
        <plasmid evidence="7">pNGR234b</plasmid>
    </source>
</reference>
<dbReference type="EMBL" id="AY316746">
    <property type="protein sequence ID" value="AAQ87206.1"/>
    <property type="molecule type" value="Genomic_DNA"/>
</dbReference>
<evidence type="ECO:0000313" key="7">
    <source>
        <dbReference type="EMBL" id="ACP23115.1"/>
    </source>
</evidence>
<dbReference type="SUPFAM" id="SSF52317">
    <property type="entry name" value="Class I glutamine amidotransferase-like"/>
    <property type="match status" value="1"/>
</dbReference>
<keyword evidence="2" id="KW-0238">DNA-binding</keyword>
<keyword evidence="8" id="KW-1185">Reference proteome</keyword>
<feature type="domain" description="HTH araC/xylS-type" evidence="5">
    <location>
        <begin position="226"/>
        <end position="324"/>
    </location>
</feature>
<dbReference type="PROSITE" id="PS01124">
    <property type="entry name" value="HTH_ARAC_FAMILY_2"/>
    <property type="match status" value="1"/>
</dbReference>
<gene>
    <name evidence="7" type="ordered locus">NGR_b16640</name>
    <name evidence="6" type="ORF">RNGR00184</name>
</gene>
<dbReference type="InterPro" id="IPR020449">
    <property type="entry name" value="Tscrpt_reg_AraC-type_HTH"/>
</dbReference>
<dbReference type="KEGG" id="rhi:NGR_b16640"/>
<feature type="region of interest" description="Disordered" evidence="4">
    <location>
        <begin position="330"/>
        <end position="352"/>
    </location>
</feature>
<dbReference type="InterPro" id="IPR009057">
    <property type="entry name" value="Homeodomain-like_sf"/>
</dbReference>
<dbReference type="SUPFAM" id="SSF46689">
    <property type="entry name" value="Homeodomain-like"/>
    <property type="match status" value="2"/>
</dbReference>
<dbReference type="Pfam" id="PF01965">
    <property type="entry name" value="DJ-1_PfpI"/>
    <property type="match status" value="1"/>
</dbReference>
<dbReference type="PATRIC" id="fig|394.7.peg.2082"/>
<protein>
    <submittedName>
        <fullName evidence="7">Probable transcriptional regulator protein, AraC family</fullName>
    </submittedName>
    <submittedName>
        <fullName evidence="6">Transcriptional regulator, AraC family</fullName>
    </submittedName>
</protein>
<dbReference type="GO" id="GO:0003700">
    <property type="term" value="F:DNA-binding transcription factor activity"/>
    <property type="evidence" value="ECO:0007669"/>
    <property type="project" value="InterPro"/>
</dbReference>
<dbReference type="InterPro" id="IPR018060">
    <property type="entry name" value="HTH_AraC"/>
</dbReference>
<evidence type="ECO:0000256" key="3">
    <source>
        <dbReference type="ARBA" id="ARBA00023163"/>
    </source>
</evidence>
<geneLocation type="plasmid" evidence="8">
    <name>sym pNGR234b</name>
</geneLocation>
<dbReference type="Proteomes" id="UP000001054">
    <property type="component" value="Plasmid pNGR234b"/>
</dbReference>
<sequence length="352" mass="39005">MRNMRTAERLFSLYLLPDFSLLALSSAIEVLRLANEVVGSTRYKWRIISGNGEPVSSSCGMRVTVDASLPYEREQLGKSAGPSMAVVCGGGTTPDAFKPLDTWLRECRNHRVALAGLASGTFILARAGLADGRRCAIHWEHFPSFSEEFPDIEAQQTTFEVDGDLHTSPGGDASFDMFLNYVEEDSARIVANRVCEKAMVDRVRDPGERQRLPLQARVGINHRALIRVIELMEANVAEPLTLAQMAPSSGLSRRQIERIFHQEMGRSPARYYLELRLERAHLLLLSSPLPVIDIAMACGFISASHFSKTYRETYGCSPQQARIAAAERRRVQHASSHAHSRPAVQALSAWAG</sequence>
<dbReference type="PROSITE" id="PS00041">
    <property type="entry name" value="HTH_ARAC_FAMILY_1"/>
    <property type="match status" value="1"/>
</dbReference>
<dbReference type="Gene3D" id="3.40.50.880">
    <property type="match status" value="1"/>
</dbReference>
<geneLocation type="plasmid" evidence="6">
    <name>megaplasmid 2</name>
</geneLocation>
<dbReference type="PANTHER" id="PTHR43130:SF3">
    <property type="entry name" value="HTH-TYPE TRANSCRIPTIONAL REGULATOR RV1931C"/>
    <property type="match status" value="1"/>
</dbReference>
<dbReference type="SMART" id="SM00342">
    <property type="entry name" value="HTH_ARAC"/>
    <property type="match status" value="1"/>
</dbReference>
<dbReference type="Pfam" id="PF12833">
    <property type="entry name" value="HTH_18"/>
    <property type="match status" value="1"/>
</dbReference>
<accession>Q6W212</accession>
<dbReference type="GO" id="GO:0043565">
    <property type="term" value="F:sequence-specific DNA binding"/>
    <property type="evidence" value="ECO:0007669"/>
    <property type="project" value="InterPro"/>
</dbReference>
<evidence type="ECO:0000256" key="4">
    <source>
        <dbReference type="SAM" id="MobiDB-lite"/>
    </source>
</evidence>
<dbReference type="InterPro" id="IPR002818">
    <property type="entry name" value="DJ-1/PfpI"/>
</dbReference>
<dbReference type="HOGENOM" id="CLU_000445_59_0_5"/>
<dbReference type="PRINTS" id="PR00032">
    <property type="entry name" value="HTHARAC"/>
</dbReference>
<geneLocation type="plasmid" evidence="7">
    <name>pNGR234b</name>
</geneLocation>
<evidence type="ECO:0000259" key="5">
    <source>
        <dbReference type="PROSITE" id="PS01124"/>
    </source>
</evidence>